<protein>
    <recommendedName>
        <fullName evidence="2">CobW C-terminal domain-containing protein</fullName>
    </recommendedName>
</protein>
<evidence type="ECO:0000259" key="2">
    <source>
        <dbReference type="SMART" id="SM00833"/>
    </source>
</evidence>
<dbReference type="PANTHER" id="PTHR13748:SF46">
    <property type="entry name" value="ZINC CHAPERONE YEIR"/>
    <property type="match status" value="1"/>
</dbReference>
<dbReference type="SMART" id="SM00833">
    <property type="entry name" value="CobW_C"/>
    <property type="match status" value="1"/>
</dbReference>
<dbReference type="Proteomes" id="UP000055702">
    <property type="component" value="Unassembled WGS sequence"/>
</dbReference>
<reference evidence="3 4" key="1">
    <citation type="submission" date="2016-01" db="EMBL/GenBank/DDBJ databases">
        <title>Draft genome of the antarctic isolate Shewanella frigidimarina Ag06-30.</title>
        <authorList>
            <person name="Parmeciano Di Noto G."/>
            <person name="Vazquez S."/>
            <person name="Mac Cormack W."/>
            <person name="Iriarte A."/>
            <person name="Quiroga C."/>
        </authorList>
    </citation>
    <scope>NUCLEOTIDE SEQUENCE [LARGE SCALE GENOMIC DNA]</scope>
    <source>
        <strain evidence="3 4">Ag06-30</strain>
    </source>
</reference>
<dbReference type="RefSeq" id="WP_059744302.1">
    <property type="nucleotide sequence ID" value="NZ_JBOZOX010000012.1"/>
</dbReference>
<feature type="domain" description="CobW C-terminal" evidence="2">
    <location>
        <begin position="277"/>
        <end position="362"/>
    </location>
</feature>
<comment type="function">
    <text evidence="1">Zinc chaperone that directly transfers zinc cofactor to target proteins, thereby activating them. Zinc is transferred from the CXCC motif in the GTPase domain to the zinc binding site in target proteins in a process requiring GTP hydrolysis.</text>
</comment>
<dbReference type="CDD" id="cd03112">
    <property type="entry name" value="CobW-like"/>
    <property type="match status" value="1"/>
</dbReference>
<dbReference type="Gene3D" id="3.40.50.300">
    <property type="entry name" value="P-loop containing nucleotide triphosphate hydrolases"/>
    <property type="match status" value="1"/>
</dbReference>
<dbReference type="InterPro" id="IPR051316">
    <property type="entry name" value="Zinc-reg_GTPase_activator"/>
</dbReference>
<dbReference type="InterPro" id="IPR027417">
    <property type="entry name" value="P-loop_NTPase"/>
</dbReference>
<evidence type="ECO:0000313" key="4">
    <source>
        <dbReference type="Proteomes" id="UP000055702"/>
    </source>
</evidence>
<organism evidence="3">
    <name type="scientific">Shewanella frigidimarina</name>
    <dbReference type="NCBI Taxonomy" id="56812"/>
    <lineage>
        <taxon>Bacteria</taxon>
        <taxon>Pseudomonadati</taxon>
        <taxon>Pseudomonadota</taxon>
        <taxon>Gammaproteobacteria</taxon>
        <taxon>Alteromonadales</taxon>
        <taxon>Shewanellaceae</taxon>
        <taxon>Shewanella</taxon>
    </lineage>
</organism>
<dbReference type="InterPro" id="IPR003495">
    <property type="entry name" value="CobW/HypB/UreG_nucleotide-bd"/>
</dbReference>
<dbReference type="SUPFAM" id="SSF52540">
    <property type="entry name" value="P-loop containing nucleoside triphosphate hydrolases"/>
    <property type="match status" value="1"/>
</dbReference>
<dbReference type="Pfam" id="PF07683">
    <property type="entry name" value="CobW_C"/>
    <property type="match status" value="1"/>
</dbReference>
<dbReference type="Pfam" id="PF02492">
    <property type="entry name" value="cobW"/>
    <property type="match status" value="1"/>
</dbReference>
<evidence type="ECO:0000256" key="1">
    <source>
        <dbReference type="ARBA" id="ARBA00045658"/>
    </source>
</evidence>
<comment type="caution">
    <text evidence="3">The sequence shown here is derived from an EMBL/GenBank/DDBJ whole genome shotgun (WGS) entry which is preliminary data.</text>
</comment>
<dbReference type="AlphaFoldDB" id="A0A119D0W9"/>
<gene>
    <name evidence="3" type="ORF">AWJ07_03290</name>
</gene>
<sequence>MITKPINTNIITGFLGVGKTTLISQLLAHKPKGEVWAVLVNEFGEIGIDGGLLNATAAGNENSDPDATPAKPASIVIKEVPGGCLCCVSGLPTQVAINQLIQQTKPDRLLIEPTGLGHPAEIVKLLTSEYYRNIITLQSSVCLVDARKVSDPRYQNHDTFTQQLQMADVLLANKAQHYTETDHVQLQQFLSTLHLQQTPLINVDNHFTDVDLIQQLLLRLNTPTKYQMVQAGQRLLGRKTLMDNWLSNEPPLSDIDTPEFSPTGFIHKTNQGEGCYSSGWVFSAEHCFHFEQFMAWVDTVKMENVLRLKAIVITYDGVLSVNMVDDKLMLNELDDALDTRVEIISDMPLEHQRLQQQLLACL</sequence>
<proteinExistence type="predicted"/>
<name>A0A119D0W9_SHEFR</name>
<dbReference type="InterPro" id="IPR011629">
    <property type="entry name" value="CobW-like_C"/>
</dbReference>
<dbReference type="GO" id="GO:0005737">
    <property type="term" value="C:cytoplasm"/>
    <property type="evidence" value="ECO:0007669"/>
    <property type="project" value="TreeGrafter"/>
</dbReference>
<accession>A0A119D0W9</accession>
<dbReference type="PANTHER" id="PTHR13748">
    <property type="entry name" value="COBW-RELATED"/>
    <property type="match status" value="1"/>
</dbReference>
<evidence type="ECO:0000313" key="3">
    <source>
        <dbReference type="EMBL" id="KVX03594.1"/>
    </source>
</evidence>
<dbReference type="EMBL" id="LRDC01000001">
    <property type="protein sequence ID" value="KVX03594.1"/>
    <property type="molecule type" value="Genomic_DNA"/>
</dbReference>